<name>C0CN72_BLAHS</name>
<accession>C0CN72</accession>
<evidence type="ECO:0000256" key="2">
    <source>
        <dbReference type="ARBA" id="ARBA00023235"/>
    </source>
</evidence>
<dbReference type="Proteomes" id="UP000003100">
    <property type="component" value="Unassembled WGS sequence"/>
</dbReference>
<dbReference type="HOGENOM" id="CLU_055360_2_2_9"/>
<dbReference type="PANTHER" id="PTHR21198">
    <property type="entry name" value="GLUTAMATE RACEMASE"/>
    <property type="match status" value="1"/>
</dbReference>
<dbReference type="InterPro" id="IPR001920">
    <property type="entry name" value="Asp/Glu_race"/>
</dbReference>
<dbReference type="SUPFAM" id="SSF53681">
    <property type="entry name" value="Aspartate/glutamate racemase"/>
    <property type="match status" value="2"/>
</dbReference>
<proteinExistence type="inferred from homology"/>
<dbReference type="GO" id="GO:0047661">
    <property type="term" value="F:amino-acid racemase activity"/>
    <property type="evidence" value="ECO:0007669"/>
    <property type="project" value="InterPro"/>
</dbReference>
<dbReference type="InterPro" id="IPR018187">
    <property type="entry name" value="Asp/Glu_racemase_AS_1"/>
</dbReference>
<organism evidence="3 4">
    <name type="scientific">Blautia hydrogenotrophica (strain DSM 10507 / JCM 14656 / S5a33)</name>
    <name type="common">Ruminococcus hydrogenotrophicus</name>
    <dbReference type="NCBI Taxonomy" id="476272"/>
    <lineage>
        <taxon>Bacteria</taxon>
        <taxon>Bacillati</taxon>
        <taxon>Bacillota</taxon>
        <taxon>Clostridia</taxon>
        <taxon>Lachnospirales</taxon>
        <taxon>Lachnospiraceae</taxon>
        <taxon>Blautia</taxon>
    </lineage>
</organism>
<dbReference type="GeneID" id="86821073"/>
<dbReference type="Pfam" id="PF01177">
    <property type="entry name" value="Asp_Glu_race"/>
    <property type="match status" value="1"/>
</dbReference>
<dbReference type="EMBL" id="ACBZ01000124">
    <property type="protein sequence ID" value="EEG48782.1"/>
    <property type="molecule type" value="Genomic_DNA"/>
</dbReference>
<keyword evidence="2" id="KW-0413">Isomerase</keyword>
<dbReference type="AlphaFoldDB" id="C0CN72"/>
<dbReference type="InterPro" id="IPR004380">
    <property type="entry name" value="Asp_race"/>
</dbReference>
<dbReference type="RefSeq" id="WP_005949567.1">
    <property type="nucleotide sequence ID" value="NZ_CP136423.1"/>
</dbReference>
<evidence type="ECO:0000313" key="4">
    <source>
        <dbReference type="Proteomes" id="UP000003100"/>
    </source>
</evidence>
<dbReference type="eggNOG" id="COG1794">
    <property type="taxonomic scope" value="Bacteria"/>
</dbReference>
<dbReference type="Gene3D" id="3.40.50.1860">
    <property type="match status" value="2"/>
</dbReference>
<comment type="similarity">
    <text evidence="1">Belongs to the aspartate/glutamate racemases family.</text>
</comment>
<comment type="caution">
    <text evidence="3">The sequence shown here is derived from an EMBL/GenBank/DDBJ whole genome shotgun (WGS) entry which is preliminary data.</text>
</comment>
<keyword evidence="4" id="KW-1185">Reference proteome</keyword>
<reference evidence="3 4" key="1">
    <citation type="submission" date="2009-01" db="EMBL/GenBank/DDBJ databases">
        <authorList>
            <person name="Fulton L."/>
            <person name="Clifton S."/>
            <person name="Fulton B."/>
            <person name="Xu J."/>
            <person name="Minx P."/>
            <person name="Pepin K.H."/>
            <person name="Johnson M."/>
            <person name="Bhonagiri V."/>
            <person name="Nash W.E."/>
            <person name="Mardis E.R."/>
            <person name="Wilson R.K."/>
        </authorList>
    </citation>
    <scope>NUCLEOTIDE SEQUENCE [LARGE SCALE GENOMIC DNA]</scope>
    <source>
        <strain evidence="4">DSM 10507 / JCM 14656 / S5a33</strain>
    </source>
</reference>
<gene>
    <name evidence="3" type="ORF">RUMHYD_02310</name>
</gene>
<protein>
    <recommendedName>
        <fullName evidence="5">Aspartate racemase</fullName>
    </recommendedName>
</protein>
<evidence type="ECO:0000313" key="3">
    <source>
        <dbReference type="EMBL" id="EEG48782.1"/>
    </source>
</evidence>
<evidence type="ECO:0008006" key="5">
    <source>
        <dbReference type="Google" id="ProtNLM"/>
    </source>
</evidence>
<evidence type="ECO:0000256" key="1">
    <source>
        <dbReference type="ARBA" id="ARBA00007847"/>
    </source>
</evidence>
<dbReference type="PROSITE" id="PS00923">
    <property type="entry name" value="ASP_GLU_RACEMASE_1"/>
    <property type="match status" value="1"/>
</dbReference>
<dbReference type="NCBIfam" id="TIGR00035">
    <property type="entry name" value="asp_race"/>
    <property type="match status" value="1"/>
</dbReference>
<dbReference type="PATRIC" id="fig|476272.21.peg.1742"/>
<dbReference type="InterPro" id="IPR015942">
    <property type="entry name" value="Asp/Glu/hydantoin_racemase"/>
</dbReference>
<dbReference type="PANTHER" id="PTHR21198:SF7">
    <property type="entry name" value="ASPARTATE-GLUTAMATE RACEMASE FAMILY"/>
    <property type="match status" value="1"/>
</dbReference>
<sequence>MNKTIGIVGGMGPLATCDLYQKIIQVTQADKDQEHVRVCIDGNTRIPDRTAAILHKGRDPLPQMIKSAVRLEGMGADVLIMPCNTAHYFYKKLLPFVDIPFLNMLEETADAAVKMGITKAGLLATDGTVKSGVYEKAFQERGISLELPAKEEQESVMELIYDGVKAGNYSLDTKKFERAMDKLLQRGAQVLVLGCTELPVAFQRWKFTQPALDPTLVLASRAVQFVGVKVKEQMRF</sequence>
<reference evidence="3 4" key="2">
    <citation type="submission" date="2009-02" db="EMBL/GenBank/DDBJ databases">
        <title>Draft genome sequence of Blautia hydrogenotrophica DSM 10507 (Ruminococcus hydrogenotrophicus DSM 10507).</title>
        <authorList>
            <person name="Sudarsanam P."/>
            <person name="Ley R."/>
            <person name="Guruge J."/>
            <person name="Turnbaugh P.J."/>
            <person name="Mahowald M."/>
            <person name="Liep D."/>
            <person name="Gordon J."/>
        </authorList>
    </citation>
    <scope>NUCLEOTIDE SEQUENCE [LARGE SCALE GENOMIC DNA]</scope>
    <source>
        <strain evidence="4">DSM 10507 / JCM 14656 / S5a33</strain>
    </source>
</reference>